<evidence type="ECO:0008006" key="4">
    <source>
        <dbReference type="Google" id="ProtNLM"/>
    </source>
</evidence>
<dbReference type="AlphaFoldDB" id="A0AAE3U355"/>
<organism evidence="2 3">
    <name type="scientific">Ferirhizobium litorale</name>
    <dbReference type="NCBI Taxonomy" id="2927786"/>
    <lineage>
        <taxon>Bacteria</taxon>
        <taxon>Pseudomonadati</taxon>
        <taxon>Pseudomonadota</taxon>
        <taxon>Alphaproteobacteria</taxon>
        <taxon>Hyphomicrobiales</taxon>
        <taxon>Rhizobiaceae</taxon>
        <taxon>Ferirhizobium</taxon>
    </lineage>
</organism>
<sequence>MTPSHKNTASRKSVSTRPRGYIDDYNPQEKTKRLLCDVQAVLEEYEAYWPLTCRQVYYRLIGAYGYPKTEEFYERVCNHMSNARRGRVIPFSAIRDDGVSTFGLDHFDDEEHFLRHVRELGEGYKRNKLAGQELHIEVWCEAAGMMPQLFSVAEPYSINVYSSGGFDSLTAKKRLADRICAIGKRTIILHLGDYDPSGQSIFDSVAADVAAFVERDRPWATVSVEFIRVALTADQVRKHNLPTAPAKATDSRSKSWEGGTCQLEALAPDVIASILAEAIVAHIDIIRLLNDRALESIDKRKIAGALPAPRGDA</sequence>
<feature type="compositionally biased region" description="Polar residues" evidence="1">
    <location>
        <begin position="1"/>
        <end position="16"/>
    </location>
</feature>
<dbReference type="Proteomes" id="UP001161580">
    <property type="component" value="Unassembled WGS sequence"/>
</dbReference>
<evidence type="ECO:0000313" key="3">
    <source>
        <dbReference type="Proteomes" id="UP001161580"/>
    </source>
</evidence>
<gene>
    <name evidence="2" type="ORF">MRS75_06570</name>
</gene>
<dbReference type="RefSeq" id="WP_311794286.1">
    <property type="nucleotide sequence ID" value="NZ_JALDYZ010000002.1"/>
</dbReference>
<evidence type="ECO:0000313" key="2">
    <source>
        <dbReference type="EMBL" id="MDI7921749.1"/>
    </source>
</evidence>
<feature type="region of interest" description="Disordered" evidence="1">
    <location>
        <begin position="1"/>
        <end position="23"/>
    </location>
</feature>
<comment type="caution">
    <text evidence="2">The sequence shown here is derived from an EMBL/GenBank/DDBJ whole genome shotgun (WGS) entry which is preliminary data.</text>
</comment>
<proteinExistence type="predicted"/>
<name>A0AAE3U355_9HYPH</name>
<accession>A0AAE3U355</accession>
<reference evidence="2" key="1">
    <citation type="submission" date="2022-03" db="EMBL/GenBank/DDBJ databases">
        <title>Fererhizobium litorale gen. nov., sp. nov., isolated from sandy sediments of the Sea of Japan seashore.</title>
        <authorList>
            <person name="Romanenko L."/>
            <person name="Kurilenko V."/>
            <person name="Otstavnykh N."/>
            <person name="Svetashev V."/>
            <person name="Tekutyeva L."/>
            <person name="Isaeva M."/>
            <person name="Mikhailov V."/>
        </authorList>
    </citation>
    <scope>NUCLEOTIDE SEQUENCE</scope>
    <source>
        <strain evidence="2">KMM 9576</strain>
    </source>
</reference>
<protein>
    <recommendedName>
        <fullName evidence="4">DUF2399 domain-containing protein</fullName>
    </recommendedName>
</protein>
<evidence type="ECO:0000256" key="1">
    <source>
        <dbReference type="SAM" id="MobiDB-lite"/>
    </source>
</evidence>
<keyword evidence="3" id="KW-1185">Reference proteome</keyword>
<dbReference type="EMBL" id="JALDYZ010000002">
    <property type="protein sequence ID" value="MDI7921749.1"/>
    <property type="molecule type" value="Genomic_DNA"/>
</dbReference>